<dbReference type="InterPro" id="IPR004360">
    <property type="entry name" value="Glyas_Fos-R_dOase_dom"/>
</dbReference>
<dbReference type="PROSITE" id="PS51819">
    <property type="entry name" value="VOC"/>
    <property type="match status" value="1"/>
</dbReference>
<sequence length="128" mass="13345">MTDVYATLGASDAAVTAKFYDAVLATIGWAVRDDFPGWRSYSKSGGPDGFTLWLCTPFDGAAPSIGNGTMIGFPAATQNVVDAFHAAALAHGGTDEGPPGPRAHYGPDWYSAYVRDPSGNKLAIVFNG</sequence>
<dbReference type="CDD" id="cd07262">
    <property type="entry name" value="VOC_like"/>
    <property type="match status" value="1"/>
</dbReference>
<feature type="domain" description="VOC" evidence="1">
    <location>
        <begin position="2"/>
        <end position="127"/>
    </location>
</feature>
<gene>
    <name evidence="2" type="ORF">GB928_020845</name>
</gene>
<protein>
    <submittedName>
        <fullName evidence="2">VOC family protein</fullName>
    </submittedName>
</protein>
<evidence type="ECO:0000313" key="3">
    <source>
        <dbReference type="Proteomes" id="UP001177080"/>
    </source>
</evidence>
<dbReference type="PANTHER" id="PTHR35006:SF1">
    <property type="entry name" value="BLL2941 PROTEIN"/>
    <property type="match status" value="1"/>
</dbReference>
<dbReference type="InterPro" id="IPR037523">
    <property type="entry name" value="VOC_core"/>
</dbReference>
<organism evidence="2 3">
    <name type="scientific">Shinella curvata</name>
    <dbReference type="NCBI Taxonomy" id="1817964"/>
    <lineage>
        <taxon>Bacteria</taxon>
        <taxon>Pseudomonadati</taxon>
        <taxon>Pseudomonadota</taxon>
        <taxon>Alphaproteobacteria</taxon>
        <taxon>Hyphomicrobiales</taxon>
        <taxon>Rhizobiaceae</taxon>
        <taxon>Shinella</taxon>
    </lineage>
</organism>
<accession>A0ABT8XIW3</accession>
<dbReference type="SUPFAM" id="SSF54593">
    <property type="entry name" value="Glyoxalase/Bleomycin resistance protein/Dihydroxybiphenyl dioxygenase"/>
    <property type="match status" value="1"/>
</dbReference>
<dbReference type="Gene3D" id="3.10.180.10">
    <property type="entry name" value="2,3-Dihydroxybiphenyl 1,2-Dioxygenase, domain 1"/>
    <property type="match status" value="1"/>
</dbReference>
<dbReference type="PANTHER" id="PTHR35006">
    <property type="entry name" value="GLYOXALASE FAMILY PROTEIN (AFU_ORTHOLOGUE AFUA_5G14830)"/>
    <property type="match status" value="1"/>
</dbReference>
<dbReference type="Proteomes" id="UP001177080">
    <property type="component" value="Unassembled WGS sequence"/>
</dbReference>
<evidence type="ECO:0000259" key="1">
    <source>
        <dbReference type="PROSITE" id="PS51819"/>
    </source>
</evidence>
<dbReference type="Pfam" id="PF00903">
    <property type="entry name" value="Glyoxalase"/>
    <property type="match status" value="1"/>
</dbReference>
<keyword evidence="3" id="KW-1185">Reference proteome</keyword>
<proteinExistence type="predicted"/>
<dbReference type="InterPro" id="IPR029068">
    <property type="entry name" value="Glyas_Bleomycin-R_OHBP_Dase"/>
</dbReference>
<dbReference type="EMBL" id="WHSC02000009">
    <property type="protein sequence ID" value="MDO6123646.1"/>
    <property type="molecule type" value="Genomic_DNA"/>
</dbReference>
<comment type="caution">
    <text evidence="2">The sequence shown here is derived from an EMBL/GenBank/DDBJ whole genome shotgun (WGS) entry which is preliminary data.</text>
</comment>
<dbReference type="RefSeq" id="WP_244759578.1">
    <property type="nucleotide sequence ID" value="NZ_JALJCJ010000001.1"/>
</dbReference>
<name>A0ABT8XIW3_9HYPH</name>
<evidence type="ECO:0000313" key="2">
    <source>
        <dbReference type="EMBL" id="MDO6123646.1"/>
    </source>
</evidence>
<reference evidence="2" key="1">
    <citation type="submission" date="2022-04" db="EMBL/GenBank/DDBJ databases">
        <title>Shinella lacus sp. nov., a novel member of the genus Shinella from water.</title>
        <authorList>
            <person name="Deng Y."/>
        </authorList>
    </citation>
    <scope>NUCLEOTIDE SEQUENCE</scope>
    <source>
        <strain evidence="2">JCM 31239</strain>
    </source>
</reference>